<dbReference type="CDD" id="cd13874">
    <property type="entry name" value="CuRO_2_CopA"/>
    <property type="match status" value="1"/>
</dbReference>
<dbReference type="InterPro" id="IPR008972">
    <property type="entry name" value="Cupredoxin"/>
</dbReference>
<dbReference type="InterPro" id="IPR034282">
    <property type="entry name" value="CuRO_2_CopA"/>
</dbReference>
<proteinExistence type="predicted"/>
<evidence type="ECO:0000256" key="2">
    <source>
        <dbReference type="ARBA" id="ARBA00023002"/>
    </source>
</evidence>
<evidence type="ECO:0000256" key="3">
    <source>
        <dbReference type="ARBA" id="ARBA00023008"/>
    </source>
</evidence>
<keyword evidence="2" id="KW-0560">Oxidoreductase</keyword>
<dbReference type="Proteomes" id="UP000245539">
    <property type="component" value="Unassembled WGS sequence"/>
</dbReference>
<dbReference type="Pfam" id="PF07732">
    <property type="entry name" value="Cu-oxidase_3"/>
    <property type="match status" value="1"/>
</dbReference>
<dbReference type="SUPFAM" id="SSF49503">
    <property type="entry name" value="Cupredoxins"/>
    <property type="match status" value="3"/>
</dbReference>
<keyword evidence="1" id="KW-0479">Metal-binding</keyword>
<dbReference type="PANTHER" id="PTHR11709:SF394">
    <property type="entry name" value="FI03373P-RELATED"/>
    <property type="match status" value="1"/>
</dbReference>
<dbReference type="InterPro" id="IPR034279">
    <property type="entry name" value="CuRO_3_CopA"/>
</dbReference>
<dbReference type="RefSeq" id="WP_109839193.1">
    <property type="nucleotide sequence ID" value="NZ_QGKM01000073.1"/>
</dbReference>
<accession>A0A317C679</accession>
<dbReference type="PROSITE" id="PS51318">
    <property type="entry name" value="TAT"/>
    <property type="match status" value="1"/>
</dbReference>
<dbReference type="AlphaFoldDB" id="A0A317C679"/>
<dbReference type="GO" id="GO:0042597">
    <property type="term" value="C:periplasmic space"/>
    <property type="evidence" value="ECO:0007669"/>
    <property type="project" value="InterPro"/>
</dbReference>
<evidence type="ECO:0000259" key="5">
    <source>
        <dbReference type="Pfam" id="PF07731"/>
    </source>
</evidence>
<feature type="domain" description="Plastocyanin-like" evidence="5">
    <location>
        <begin position="462"/>
        <end position="578"/>
    </location>
</feature>
<dbReference type="CDD" id="cd13896">
    <property type="entry name" value="CuRO_3_CopA"/>
    <property type="match status" value="1"/>
</dbReference>
<evidence type="ECO:0000259" key="4">
    <source>
        <dbReference type="Pfam" id="PF00394"/>
    </source>
</evidence>
<feature type="domain" description="Plastocyanin-like" evidence="4">
    <location>
        <begin position="213"/>
        <end position="341"/>
    </location>
</feature>
<sequence length="579" mass="64857">MNKLFKNSTGVTDVARRQFVKGLGMTGLVAGLAPSELFAAPTVMDAPMLKGNTFDLTLTETPVNLTGQRRMATTINGSLPGPTLRMKEGERITIRVTNKMRVTSSIHWHGLILPSNMDGVPGLSFAGIKPGETFTYQFDAVQSGTYWYHSHSGFQEATGLYGSIIIDPREKDVVQYDRDHIILLSDWSDESPEQIYAKLKKLSHYYNTRERVLSDFTKEAAAKGFEKAVEGRKMWNEMRMSDRDISDVTGRTYSFLTNGKTPRDGWEGMFKPGERVRLRFINGSAMTFFDVRIPGLKMEVVSSDGQDLRPVKGIDEFRIGVAETYDVIVEPKAGAYTIFSQAIDRSGYARGTLTSVANQRATVPALDEMPTLTMTDMGMDHGDMAGMKGMDHSNMAGMEGMDHSNMKPAESGVKIKMGPQVDMVATNPQVRLDDPGVGLRNNGRRVLTYGDLRNYYPTEDKRPPSREIELHMTGNMSRYMWSFNGVAYNDAKPIGLRYGERVRITLINDTMMNHPVHLHGMWSELESGDDNYLPRKHTIVVQPGAKISYLVTADAKGQWAYHCHLLFHMKGMFRRVIVA</sequence>
<dbReference type="Pfam" id="PF07731">
    <property type="entry name" value="Cu-oxidase_2"/>
    <property type="match status" value="1"/>
</dbReference>
<dbReference type="GO" id="GO:0005507">
    <property type="term" value="F:copper ion binding"/>
    <property type="evidence" value="ECO:0007669"/>
    <property type="project" value="InterPro"/>
</dbReference>
<name>A0A317C679_9GAMM</name>
<dbReference type="InterPro" id="IPR006376">
    <property type="entry name" value="Cu-R_CopA"/>
</dbReference>
<dbReference type="InterPro" id="IPR011706">
    <property type="entry name" value="Cu-oxidase_C"/>
</dbReference>
<dbReference type="InterPro" id="IPR001117">
    <property type="entry name" value="Cu-oxidase_2nd"/>
</dbReference>
<evidence type="ECO:0000259" key="6">
    <source>
        <dbReference type="Pfam" id="PF07732"/>
    </source>
</evidence>
<dbReference type="NCBIfam" id="TIGR01480">
    <property type="entry name" value="copper_res_A"/>
    <property type="match status" value="1"/>
</dbReference>
<dbReference type="EMBL" id="QGKM01000073">
    <property type="protein sequence ID" value="PWQ92903.1"/>
    <property type="molecule type" value="Genomic_DNA"/>
</dbReference>
<dbReference type="PANTHER" id="PTHR11709">
    <property type="entry name" value="MULTI-COPPER OXIDASE"/>
    <property type="match status" value="1"/>
</dbReference>
<dbReference type="InterPro" id="IPR033138">
    <property type="entry name" value="Cu_oxidase_CS"/>
</dbReference>
<protein>
    <submittedName>
        <fullName evidence="7">Copper resistance system multicopper oxidase</fullName>
    </submittedName>
</protein>
<gene>
    <name evidence="7" type="ORF">DKW60_18720</name>
</gene>
<dbReference type="InterPro" id="IPR006311">
    <property type="entry name" value="TAT_signal"/>
</dbReference>
<dbReference type="PROSITE" id="PS00079">
    <property type="entry name" value="MULTICOPPER_OXIDASE1"/>
    <property type="match status" value="1"/>
</dbReference>
<evidence type="ECO:0000313" key="7">
    <source>
        <dbReference type="EMBL" id="PWQ92903.1"/>
    </source>
</evidence>
<dbReference type="Gene3D" id="2.60.40.420">
    <property type="entry name" value="Cupredoxins - blue copper proteins"/>
    <property type="match status" value="3"/>
</dbReference>
<keyword evidence="3" id="KW-0186">Copper</keyword>
<dbReference type="InterPro" id="IPR045087">
    <property type="entry name" value="Cu-oxidase_fam"/>
</dbReference>
<reference evidence="7 8" key="1">
    <citation type="submission" date="2018-05" db="EMBL/GenBank/DDBJ databases">
        <title>Leucothrix arctica sp. nov., isolated from Arctic seawater.</title>
        <authorList>
            <person name="Choi A."/>
            <person name="Baek K."/>
        </authorList>
    </citation>
    <scope>NUCLEOTIDE SEQUENCE [LARGE SCALE GENOMIC DNA]</scope>
    <source>
        <strain evidence="7 8">JCM 18388</strain>
    </source>
</reference>
<feature type="domain" description="Plastocyanin-like" evidence="6">
    <location>
        <begin position="59"/>
        <end position="170"/>
    </location>
</feature>
<keyword evidence="8" id="KW-1185">Reference proteome</keyword>
<organism evidence="7 8">
    <name type="scientific">Leucothrix pacifica</name>
    <dbReference type="NCBI Taxonomy" id="1247513"/>
    <lineage>
        <taxon>Bacteria</taxon>
        <taxon>Pseudomonadati</taxon>
        <taxon>Pseudomonadota</taxon>
        <taxon>Gammaproteobacteria</taxon>
        <taxon>Thiotrichales</taxon>
        <taxon>Thiotrichaceae</taxon>
        <taxon>Leucothrix</taxon>
    </lineage>
</organism>
<dbReference type="GO" id="GO:0016491">
    <property type="term" value="F:oxidoreductase activity"/>
    <property type="evidence" value="ECO:0007669"/>
    <property type="project" value="UniProtKB-KW"/>
</dbReference>
<dbReference type="OrthoDB" id="9757546at2"/>
<comment type="caution">
    <text evidence="7">The sequence shown here is derived from an EMBL/GenBank/DDBJ whole genome shotgun (WGS) entry which is preliminary data.</text>
</comment>
<dbReference type="Pfam" id="PF00394">
    <property type="entry name" value="Cu-oxidase"/>
    <property type="match status" value="1"/>
</dbReference>
<dbReference type="InterPro" id="IPR011707">
    <property type="entry name" value="Cu-oxidase-like_N"/>
</dbReference>
<evidence type="ECO:0000313" key="8">
    <source>
        <dbReference type="Proteomes" id="UP000245539"/>
    </source>
</evidence>
<evidence type="ECO:0000256" key="1">
    <source>
        <dbReference type="ARBA" id="ARBA00022723"/>
    </source>
</evidence>